<feature type="signal peptide" evidence="3">
    <location>
        <begin position="1"/>
        <end position="33"/>
    </location>
</feature>
<feature type="chain" id="PRO_5047544209" evidence="3">
    <location>
        <begin position="34"/>
        <end position="233"/>
    </location>
</feature>
<dbReference type="CDD" id="cd05829">
    <property type="entry name" value="Sortase_F"/>
    <property type="match status" value="1"/>
</dbReference>
<dbReference type="InterPro" id="IPR023365">
    <property type="entry name" value="Sortase_dom-sf"/>
</dbReference>
<dbReference type="Proteomes" id="UP000523795">
    <property type="component" value="Unassembled WGS sequence"/>
</dbReference>
<keyword evidence="5" id="KW-1185">Reference proteome</keyword>
<dbReference type="InterPro" id="IPR042001">
    <property type="entry name" value="Sortase_F"/>
</dbReference>
<dbReference type="Gene3D" id="2.40.260.10">
    <property type="entry name" value="Sortase"/>
    <property type="match status" value="1"/>
</dbReference>
<sequence>MSRDQTCGRTLTLRQAALAALAAVLLLPGCADAGPGTPGAGPGTPAAASPAATAPAGTPASRAAAASAAAAGVPVRDAGLRAAPGPLPAPRFLAVEGTSIAVAVVPVGVTADQAMEIPDAFNQAGWYRHGAAPGARRGTAVIAAHVDTLTDLAPFSQLQHLRPGTSVTIERRRGAPLRYRVGEVEFMAKDAFDAAELFRRDGPHQLKLVTCGGRWLDDRRDYSDNVVVTALAE</sequence>
<keyword evidence="1" id="KW-0378">Hydrolase</keyword>
<protein>
    <submittedName>
        <fullName evidence="4">Class F sortase</fullName>
    </submittedName>
</protein>
<gene>
    <name evidence="4" type="ORF">HER39_00175</name>
</gene>
<feature type="compositionally biased region" description="Low complexity" evidence="2">
    <location>
        <begin position="43"/>
        <end position="59"/>
    </location>
</feature>
<evidence type="ECO:0000313" key="5">
    <source>
        <dbReference type="Proteomes" id="UP000523795"/>
    </source>
</evidence>
<dbReference type="InterPro" id="IPR005754">
    <property type="entry name" value="Sortase"/>
</dbReference>
<evidence type="ECO:0000256" key="3">
    <source>
        <dbReference type="SAM" id="SignalP"/>
    </source>
</evidence>
<reference evidence="4 5" key="1">
    <citation type="submission" date="2020-04" db="EMBL/GenBank/DDBJ databases">
        <authorList>
            <person name="Liu S."/>
        </authorList>
    </citation>
    <scope>NUCLEOTIDE SEQUENCE [LARGE SCALE GENOMIC DNA]</scope>
    <source>
        <strain evidence="4 5">CGMCC 1.15091</strain>
    </source>
</reference>
<organism evidence="4 5">
    <name type="scientific">Arthrobacter deserti</name>
    <dbReference type="NCBI Taxonomy" id="1742687"/>
    <lineage>
        <taxon>Bacteria</taxon>
        <taxon>Bacillati</taxon>
        <taxon>Actinomycetota</taxon>
        <taxon>Actinomycetes</taxon>
        <taxon>Micrococcales</taxon>
        <taxon>Micrococcaceae</taxon>
        <taxon>Arthrobacter</taxon>
    </lineage>
</organism>
<dbReference type="Pfam" id="PF04203">
    <property type="entry name" value="Sortase"/>
    <property type="match status" value="1"/>
</dbReference>
<evidence type="ECO:0000256" key="2">
    <source>
        <dbReference type="SAM" id="MobiDB-lite"/>
    </source>
</evidence>
<comment type="caution">
    <text evidence="4">The sequence shown here is derived from an EMBL/GenBank/DDBJ whole genome shotgun (WGS) entry which is preliminary data.</text>
</comment>
<feature type="region of interest" description="Disordered" evidence="2">
    <location>
        <begin position="38"/>
        <end position="59"/>
    </location>
</feature>
<keyword evidence="3" id="KW-0732">Signal</keyword>
<dbReference type="EMBL" id="JAAZSR010000001">
    <property type="protein sequence ID" value="NKX49029.1"/>
    <property type="molecule type" value="Genomic_DNA"/>
</dbReference>
<evidence type="ECO:0000256" key="1">
    <source>
        <dbReference type="ARBA" id="ARBA00022801"/>
    </source>
</evidence>
<evidence type="ECO:0000313" key="4">
    <source>
        <dbReference type="EMBL" id="NKX49029.1"/>
    </source>
</evidence>
<proteinExistence type="predicted"/>
<accession>A0ABX1JIB5</accession>
<dbReference type="SUPFAM" id="SSF63817">
    <property type="entry name" value="Sortase"/>
    <property type="match status" value="1"/>
</dbReference>
<name>A0ABX1JIB5_9MICC</name>